<feature type="compositionally biased region" description="Polar residues" evidence="1">
    <location>
        <begin position="420"/>
        <end position="435"/>
    </location>
</feature>
<sequence length="566" mass="64507">MPTILQTPLVAETNDFPRSPTLSQSYTDLVSLNGGLPYHDTFKEKSDFVRSEYDRPITPSISSTAPSSPFYTHSMGSRDSYFSTPSYSTLDPNEDLAYEEDDISFPAFDNNIPQYTQEPQTCGLRQLNGHSEDSIVTASPTPEQSKKDDEESVKDDHWVRHEPTRHVDFLSHEWQEQDIWSSWKYVNARERKKKHDSKQALANGERLENASWRTWTKAKYRLPTISPESLNWMKDCDVTWLYGPLQIDKRSNWCQDHSQPPSRLSTCSSFLHTKPILKKKSASAALLETSLKEHNLLSRVGDIIRIQQSSPVPRRKGLSRGGSDFSLPSYRTTSVSNTPAESARHEATSRYSFGTDTPSECKHVLFDETVRQVQAIESEDDEKDEPLEEDIYESDEDDDGGLMMAPARSRSNRSTPRNSFSDNNKTITPLPSTTLKYRKDTPEPPDTLKSQAQFWVPGRGLQHSASQETLKPSNQSSNFLLDDDPELNDDPWPIDQQGKDYSPYAQEDQDEPYGMRRTPSGMFMPYDENEEEAAMNNTLFGQAVYAVNTFRDIAHVVWNVGWNRGR</sequence>
<feature type="region of interest" description="Disordered" evidence="1">
    <location>
        <begin position="133"/>
        <end position="156"/>
    </location>
</feature>
<feature type="compositionally biased region" description="Polar residues" evidence="1">
    <location>
        <begin position="329"/>
        <end position="340"/>
    </location>
</feature>
<reference evidence="3 4" key="1">
    <citation type="submission" date="2023-08" db="EMBL/GenBank/DDBJ databases">
        <title>Black Yeasts Isolated from many extreme environments.</title>
        <authorList>
            <person name="Coleine C."/>
            <person name="Stajich J.E."/>
            <person name="Selbmann L."/>
        </authorList>
    </citation>
    <scope>NUCLEOTIDE SEQUENCE [LARGE SCALE GENOMIC DNA]</scope>
    <source>
        <strain evidence="3 4">CCFEE 5910</strain>
    </source>
</reference>
<feature type="domain" description="Nitrogen regulatory protein areA GATA-like" evidence="2">
    <location>
        <begin position="195"/>
        <end position="217"/>
    </location>
</feature>
<dbReference type="EMBL" id="JAVRRJ010000002">
    <property type="protein sequence ID" value="KAK5087868.1"/>
    <property type="molecule type" value="Genomic_DNA"/>
</dbReference>
<comment type="caution">
    <text evidence="3">The sequence shown here is derived from an EMBL/GenBank/DDBJ whole genome shotgun (WGS) entry which is preliminary data.</text>
</comment>
<proteinExistence type="predicted"/>
<accession>A0AAN7Y7H4</accession>
<feature type="compositionally biased region" description="Low complexity" evidence="1">
    <location>
        <begin position="405"/>
        <end position="419"/>
    </location>
</feature>
<feature type="compositionally biased region" description="Polar residues" evidence="1">
    <location>
        <begin position="463"/>
        <end position="479"/>
    </location>
</feature>
<name>A0AAN7Y7H4_9EURO</name>
<dbReference type="GO" id="GO:0005773">
    <property type="term" value="C:vacuole"/>
    <property type="evidence" value="ECO:0007669"/>
    <property type="project" value="GOC"/>
</dbReference>
<dbReference type="GO" id="GO:0007039">
    <property type="term" value="P:protein catabolic process in the vacuole"/>
    <property type="evidence" value="ECO:0007669"/>
    <property type="project" value="TreeGrafter"/>
</dbReference>
<dbReference type="Pfam" id="PF08550">
    <property type="entry name" value="GATA_AreA"/>
    <property type="match status" value="1"/>
</dbReference>
<feature type="compositionally biased region" description="Basic and acidic residues" evidence="1">
    <location>
        <begin position="144"/>
        <end position="156"/>
    </location>
</feature>
<evidence type="ECO:0000259" key="2">
    <source>
        <dbReference type="Pfam" id="PF08550"/>
    </source>
</evidence>
<dbReference type="PANTHER" id="PTHR28051">
    <property type="entry name" value="PROTEIN MTL1-RELATED"/>
    <property type="match status" value="1"/>
</dbReference>
<dbReference type="PANTHER" id="PTHR28051:SF1">
    <property type="entry name" value="PROTEIN MTL1-RELATED"/>
    <property type="match status" value="1"/>
</dbReference>
<organism evidence="3 4">
    <name type="scientific">Lithohypha guttulata</name>
    <dbReference type="NCBI Taxonomy" id="1690604"/>
    <lineage>
        <taxon>Eukaryota</taxon>
        <taxon>Fungi</taxon>
        <taxon>Dikarya</taxon>
        <taxon>Ascomycota</taxon>
        <taxon>Pezizomycotina</taxon>
        <taxon>Eurotiomycetes</taxon>
        <taxon>Chaetothyriomycetidae</taxon>
        <taxon>Chaetothyriales</taxon>
        <taxon>Trichomeriaceae</taxon>
        <taxon>Lithohypha</taxon>
    </lineage>
</organism>
<feature type="region of interest" description="Disordered" evidence="1">
    <location>
        <begin position="375"/>
        <end position="518"/>
    </location>
</feature>
<protein>
    <submittedName>
        <fullName evidence="3">Protein phosphatase regulator</fullName>
    </submittedName>
</protein>
<evidence type="ECO:0000313" key="3">
    <source>
        <dbReference type="EMBL" id="KAK5087868.1"/>
    </source>
</evidence>
<evidence type="ECO:0000256" key="1">
    <source>
        <dbReference type="SAM" id="MobiDB-lite"/>
    </source>
</evidence>
<keyword evidence="4" id="KW-1185">Reference proteome</keyword>
<gene>
    <name evidence="3" type="primary">REG1_1</name>
    <name evidence="3" type="ORF">LTR05_002083</name>
</gene>
<dbReference type="AlphaFoldDB" id="A0AAN7Y7H4"/>
<dbReference type="InterPro" id="IPR013860">
    <property type="entry name" value="AreA_GATA"/>
</dbReference>
<dbReference type="InterPro" id="IPR052292">
    <property type="entry name" value="Glucose_repression_reg"/>
</dbReference>
<dbReference type="Proteomes" id="UP001309876">
    <property type="component" value="Unassembled WGS sequence"/>
</dbReference>
<evidence type="ECO:0000313" key="4">
    <source>
        <dbReference type="Proteomes" id="UP001309876"/>
    </source>
</evidence>
<feature type="compositionally biased region" description="Acidic residues" evidence="1">
    <location>
        <begin position="377"/>
        <end position="400"/>
    </location>
</feature>
<feature type="compositionally biased region" description="Polar residues" evidence="1">
    <location>
        <begin position="134"/>
        <end position="143"/>
    </location>
</feature>
<dbReference type="GO" id="GO:0042149">
    <property type="term" value="P:cellular response to glucose starvation"/>
    <property type="evidence" value="ECO:0007669"/>
    <property type="project" value="TreeGrafter"/>
</dbReference>
<feature type="region of interest" description="Disordered" evidence="1">
    <location>
        <begin position="311"/>
        <end position="354"/>
    </location>
</feature>